<name>A0A381X1D6_9ZZZZ</name>
<reference evidence="1" key="1">
    <citation type="submission" date="2018-05" db="EMBL/GenBank/DDBJ databases">
        <authorList>
            <person name="Lanie J.A."/>
            <person name="Ng W.-L."/>
            <person name="Kazmierczak K.M."/>
            <person name="Andrzejewski T.M."/>
            <person name="Davidsen T.M."/>
            <person name="Wayne K.J."/>
            <person name="Tettelin H."/>
            <person name="Glass J.I."/>
            <person name="Rusch D."/>
            <person name="Podicherti R."/>
            <person name="Tsui H.-C.T."/>
            <person name="Winkler M.E."/>
        </authorList>
    </citation>
    <scope>NUCLEOTIDE SEQUENCE</scope>
</reference>
<dbReference type="EMBL" id="UINC01013573">
    <property type="protein sequence ID" value="SVA58554.1"/>
    <property type="molecule type" value="Genomic_DNA"/>
</dbReference>
<accession>A0A381X1D6</accession>
<protein>
    <submittedName>
        <fullName evidence="1">Uncharacterized protein</fullName>
    </submittedName>
</protein>
<proteinExistence type="predicted"/>
<dbReference type="AlphaFoldDB" id="A0A381X1D6"/>
<organism evidence="1">
    <name type="scientific">marine metagenome</name>
    <dbReference type="NCBI Taxonomy" id="408172"/>
    <lineage>
        <taxon>unclassified sequences</taxon>
        <taxon>metagenomes</taxon>
        <taxon>ecological metagenomes</taxon>
    </lineage>
</organism>
<evidence type="ECO:0000313" key="1">
    <source>
        <dbReference type="EMBL" id="SVA58554.1"/>
    </source>
</evidence>
<gene>
    <name evidence="1" type="ORF">METZ01_LOCUS111408</name>
</gene>
<sequence length="203" mass="23837">MYDYEAWVKCHPDDLWIFDKLILAKKLGYLCGPADVAVPESNNYIVRPCVNLAGMGIGAELRFLEKGRWDLEPGYFWCQEFKGRHLSVDYAIDPISRTIEQGETIEGFRSPANPIWKFDKWVRVNDKLKINFMLTKLKGSYEHVNCEFIGGRLIEMHLRHNTEMGDYNEIIPVWEDELVSTTPPENYIYVEDKDYNRIGFFKR</sequence>